<dbReference type="RefSeq" id="WP_188698751.1">
    <property type="nucleotide sequence ID" value="NZ_BMLS01000008.1"/>
</dbReference>
<keyword evidence="5" id="KW-0804">Transcription</keyword>
<dbReference type="PANTHER" id="PTHR46577">
    <property type="entry name" value="HTH-TYPE TRANSCRIPTIONAL REGULATORY PROTEIN GABR"/>
    <property type="match status" value="1"/>
</dbReference>
<reference evidence="7" key="1">
    <citation type="journal article" date="2014" name="Int. J. Syst. Evol. Microbiol.">
        <title>Complete genome sequence of Corynebacterium casei LMG S-19264T (=DSM 44701T), isolated from a smear-ripened cheese.</title>
        <authorList>
            <consortium name="US DOE Joint Genome Institute (JGI-PGF)"/>
            <person name="Walter F."/>
            <person name="Albersmeier A."/>
            <person name="Kalinowski J."/>
            <person name="Ruckert C."/>
        </authorList>
    </citation>
    <scope>NUCLEOTIDE SEQUENCE</scope>
    <source>
        <strain evidence="7">CGMCC 1.7086</strain>
    </source>
</reference>
<protein>
    <recommendedName>
        <fullName evidence="6">HTH gntR-type domain-containing protein</fullName>
    </recommendedName>
</protein>
<name>A0A918DN44_9ALTE</name>
<organism evidence="7 8">
    <name type="scientific">Bowmanella pacifica</name>
    <dbReference type="NCBI Taxonomy" id="502051"/>
    <lineage>
        <taxon>Bacteria</taxon>
        <taxon>Pseudomonadati</taxon>
        <taxon>Pseudomonadota</taxon>
        <taxon>Gammaproteobacteria</taxon>
        <taxon>Alteromonadales</taxon>
        <taxon>Alteromonadaceae</taxon>
        <taxon>Bowmanella</taxon>
    </lineage>
</organism>
<dbReference type="Proteomes" id="UP000606935">
    <property type="component" value="Unassembled WGS sequence"/>
</dbReference>
<dbReference type="SUPFAM" id="SSF53383">
    <property type="entry name" value="PLP-dependent transferases"/>
    <property type="match status" value="1"/>
</dbReference>
<dbReference type="PROSITE" id="PS50949">
    <property type="entry name" value="HTH_GNTR"/>
    <property type="match status" value="1"/>
</dbReference>
<reference evidence="7" key="2">
    <citation type="submission" date="2020-09" db="EMBL/GenBank/DDBJ databases">
        <authorList>
            <person name="Sun Q."/>
            <person name="Zhou Y."/>
        </authorList>
    </citation>
    <scope>NUCLEOTIDE SEQUENCE</scope>
    <source>
        <strain evidence="7">CGMCC 1.7086</strain>
    </source>
</reference>
<dbReference type="Gene3D" id="3.40.640.10">
    <property type="entry name" value="Type I PLP-dependent aspartate aminotransferase-like (Major domain)"/>
    <property type="match status" value="1"/>
</dbReference>
<dbReference type="CDD" id="cd00609">
    <property type="entry name" value="AAT_like"/>
    <property type="match status" value="1"/>
</dbReference>
<comment type="similarity">
    <text evidence="1">In the C-terminal section; belongs to the class-I pyridoxal-phosphate-dependent aminotransferase family.</text>
</comment>
<dbReference type="GO" id="GO:0003700">
    <property type="term" value="F:DNA-binding transcription factor activity"/>
    <property type="evidence" value="ECO:0007669"/>
    <property type="project" value="InterPro"/>
</dbReference>
<keyword evidence="8" id="KW-1185">Reference proteome</keyword>
<keyword evidence="3" id="KW-0805">Transcription regulation</keyword>
<dbReference type="AlphaFoldDB" id="A0A918DN44"/>
<evidence type="ECO:0000256" key="4">
    <source>
        <dbReference type="ARBA" id="ARBA00023125"/>
    </source>
</evidence>
<keyword evidence="2" id="KW-0663">Pyridoxal phosphate</keyword>
<dbReference type="GO" id="GO:0030170">
    <property type="term" value="F:pyridoxal phosphate binding"/>
    <property type="evidence" value="ECO:0007669"/>
    <property type="project" value="InterPro"/>
</dbReference>
<sequence>MQPLVNRDNHTYLYRQVADIIRQMQINGTLKAGERIPSLRQLATTLNISVPTVKQAYEELERIGMLESRPKSGYFLRVNPPGNAVPRKPKLATKALPVSRQQLIEQAYNAIHVPGIIPLGICNPVAALPSNKALARCMRRVMSMAGEQAIGYGPFAGFEPLKRQLALRYLDMDMKVNPDQIVITNGAQEALTLALKLVASPGDIIAVESPCYFGILELIESLGMLAYEIPVCPQEGISVDDVIQALDRHPIKACVLSSSITNPMGALNSEESKRQLVALLEARRVYLVEDDVYGDLYFGEKRGLPAQRYATQGWVLTCSSFSKTAAPSHRVGWLLAPGLANQAASLKRALSCSSSLLNQWSLSEFIGSGEYDRYLRQLRQVLFTNKERMLACIARHFVSGTRVSNPAGGAVLWLELPKKLDGNMLFQQALPLGVSLMPGTLFAPSDKYRHCIRLSYGLPWSSQVEDAVAAIGQLSKCQHS</sequence>
<dbReference type="GO" id="GO:0003677">
    <property type="term" value="F:DNA binding"/>
    <property type="evidence" value="ECO:0007669"/>
    <property type="project" value="UniProtKB-KW"/>
</dbReference>
<evidence type="ECO:0000256" key="3">
    <source>
        <dbReference type="ARBA" id="ARBA00023015"/>
    </source>
</evidence>
<dbReference type="SUPFAM" id="SSF46785">
    <property type="entry name" value="Winged helix' DNA-binding domain"/>
    <property type="match status" value="1"/>
</dbReference>
<evidence type="ECO:0000256" key="2">
    <source>
        <dbReference type="ARBA" id="ARBA00022898"/>
    </source>
</evidence>
<dbReference type="Pfam" id="PF00392">
    <property type="entry name" value="GntR"/>
    <property type="match status" value="1"/>
</dbReference>
<dbReference type="Gene3D" id="3.90.1150.10">
    <property type="entry name" value="Aspartate Aminotransferase, domain 1"/>
    <property type="match status" value="1"/>
</dbReference>
<feature type="domain" description="HTH gntR-type" evidence="6">
    <location>
        <begin position="11"/>
        <end position="79"/>
    </location>
</feature>
<dbReference type="InterPro" id="IPR015424">
    <property type="entry name" value="PyrdxlP-dep_Trfase"/>
</dbReference>
<accession>A0A918DN44</accession>
<dbReference type="EMBL" id="BMLS01000008">
    <property type="protein sequence ID" value="GGO74280.1"/>
    <property type="molecule type" value="Genomic_DNA"/>
</dbReference>
<evidence type="ECO:0000313" key="8">
    <source>
        <dbReference type="Proteomes" id="UP000606935"/>
    </source>
</evidence>
<dbReference type="InterPro" id="IPR015421">
    <property type="entry name" value="PyrdxlP-dep_Trfase_major"/>
</dbReference>
<comment type="caution">
    <text evidence="7">The sequence shown here is derived from an EMBL/GenBank/DDBJ whole genome shotgun (WGS) entry which is preliminary data.</text>
</comment>
<dbReference type="InterPro" id="IPR051446">
    <property type="entry name" value="HTH_trans_reg/aminotransferase"/>
</dbReference>
<dbReference type="InterPro" id="IPR015422">
    <property type="entry name" value="PyrdxlP-dep_Trfase_small"/>
</dbReference>
<evidence type="ECO:0000259" key="6">
    <source>
        <dbReference type="PROSITE" id="PS50949"/>
    </source>
</evidence>
<dbReference type="CDD" id="cd07377">
    <property type="entry name" value="WHTH_GntR"/>
    <property type="match status" value="1"/>
</dbReference>
<evidence type="ECO:0000313" key="7">
    <source>
        <dbReference type="EMBL" id="GGO74280.1"/>
    </source>
</evidence>
<evidence type="ECO:0000256" key="1">
    <source>
        <dbReference type="ARBA" id="ARBA00005384"/>
    </source>
</evidence>
<dbReference type="InterPro" id="IPR036388">
    <property type="entry name" value="WH-like_DNA-bd_sf"/>
</dbReference>
<keyword evidence="4" id="KW-0238">DNA-binding</keyword>
<dbReference type="Pfam" id="PF00155">
    <property type="entry name" value="Aminotran_1_2"/>
    <property type="match status" value="1"/>
</dbReference>
<dbReference type="Gene3D" id="1.10.10.10">
    <property type="entry name" value="Winged helix-like DNA-binding domain superfamily/Winged helix DNA-binding domain"/>
    <property type="match status" value="1"/>
</dbReference>
<dbReference type="InterPro" id="IPR000524">
    <property type="entry name" value="Tscrpt_reg_HTH_GntR"/>
</dbReference>
<dbReference type="PANTHER" id="PTHR46577:SF2">
    <property type="entry name" value="TRANSCRIPTIONAL REGULATORY PROTEIN"/>
    <property type="match status" value="1"/>
</dbReference>
<proteinExistence type="inferred from homology"/>
<dbReference type="InterPro" id="IPR036390">
    <property type="entry name" value="WH_DNA-bd_sf"/>
</dbReference>
<evidence type="ECO:0000256" key="5">
    <source>
        <dbReference type="ARBA" id="ARBA00023163"/>
    </source>
</evidence>
<dbReference type="InterPro" id="IPR004839">
    <property type="entry name" value="Aminotransferase_I/II_large"/>
</dbReference>
<dbReference type="SMART" id="SM00345">
    <property type="entry name" value="HTH_GNTR"/>
    <property type="match status" value="1"/>
</dbReference>
<gene>
    <name evidence="7" type="ORF">GCM10010982_36740</name>
</gene>